<keyword evidence="2" id="KW-1185">Reference proteome</keyword>
<evidence type="ECO:0000313" key="2">
    <source>
        <dbReference type="Proteomes" id="UP000824469"/>
    </source>
</evidence>
<evidence type="ECO:0000313" key="1">
    <source>
        <dbReference type="EMBL" id="KAH9290618.1"/>
    </source>
</evidence>
<reference evidence="1 2" key="1">
    <citation type="journal article" date="2021" name="Nat. Plants">
        <title>The Taxus genome provides insights into paclitaxel biosynthesis.</title>
        <authorList>
            <person name="Xiong X."/>
            <person name="Gou J."/>
            <person name="Liao Q."/>
            <person name="Li Y."/>
            <person name="Zhou Q."/>
            <person name="Bi G."/>
            <person name="Li C."/>
            <person name="Du R."/>
            <person name="Wang X."/>
            <person name="Sun T."/>
            <person name="Guo L."/>
            <person name="Liang H."/>
            <person name="Lu P."/>
            <person name="Wu Y."/>
            <person name="Zhang Z."/>
            <person name="Ro D.K."/>
            <person name="Shang Y."/>
            <person name="Huang S."/>
            <person name="Yan J."/>
        </authorList>
    </citation>
    <scope>NUCLEOTIDE SEQUENCE [LARGE SCALE GENOMIC DNA]</scope>
    <source>
        <strain evidence="1">Ta-2019</strain>
    </source>
</reference>
<protein>
    <submittedName>
        <fullName evidence="1">Uncharacterized protein</fullName>
    </submittedName>
</protein>
<name>A0AA38F5Q4_TAXCH</name>
<feature type="non-terminal residue" evidence="1">
    <location>
        <position position="59"/>
    </location>
</feature>
<gene>
    <name evidence="1" type="ORF">KI387_034735</name>
</gene>
<dbReference type="Proteomes" id="UP000824469">
    <property type="component" value="Unassembled WGS sequence"/>
</dbReference>
<dbReference type="EMBL" id="JAHRHJ020003813">
    <property type="protein sequence ID" value="KAH9290618.1"/>
    <property type="molecule type" value="Genomic_DNA"/>
</dbReference>
<dbReference type="AlphaFoldDB" id="A0AA38F5Q4"/>
<feature type="non-terminal residue" evidence="1">
    <location>
        <position position="1"/>
    </location>
</feature>
<accession>A0AA38F5Q4</accession>
<organism evidence="1 2">
    <name type="scientific">Taxus chinensis</name>
    <name type="common">Chinese yew</name>
    <name type="synonym">Taxus wallichiana var. chinensis</name>
    <dbReference type="NCBI Taxonomy" id="29808"/>
    <lineage>
        <taxon>Eukaryota</taxon>
        <taxon>Viridiplantae</taxon>
        <taxon>Streptophyta</taxon>
        <taxon>Embryophyta</taxon>
        <taxon>Tracheophyta</taxon>
        <taxon>Spermatophyta</taxon>
        <taxon>Pinopsida</taxon>
        <taxon>Pinidae</taxon>
        <taxon>Conifers II</taxon>
        <taxon>Cupressales</taxon>
        <taxon>Taxaceae</taxon>
        <taxon>Taxus</taxon>
    </lineage>
</organism>
<sequence>FQNLSCSKLKKWLAPLYGKDSALSANSILLAGIWSSFQRSWVVWVSWISPFKIWPSVLN</sequence>
<comment type="caution">
    <text evidence="1">The sequence shown here is derived from an EMBL/GenBank/DDBJ whole genome shotgun (WGS) entry which is preliminary data.</text>
</comment>
<proteinExistence type="predicted"/>